<evidence type="ECO:0000313" key="2">
    <source>
        <dbReference type="EMBL" id="SLJ86073.1"/>
    </source>
</evidence>
<reference evidence="3" key="1">
    <citation type="submission" date="2017-02" db="EMBL/GenBank/DDBJ databases">
        <authorList>
            <person name="Varghese N."/>
            <person name="Submissions S."/>
        </authorList>
    </citation>
    <scope>NUCLEOTIDE SEQUENCE [LARGE SCALE GENOMIC DNA]</scope>
    <source>
        <strain evidence="3">SM117</strain>
    </source>
</reference>
<keyword evidence="1" id="KW-1133">Transmembrane helix</keyword>
<dbReference type="Proteomes" id="UP000190989">
    <property type="component" value="Unassembled WGS sequence"/>
</dbReference>
<sequence length="117" mass="12123">MTQKTGALAANAANFGAPCRRTTRALTTVLAILTYAAAMSVVAGIIPLMSAYVPGAYPPEIQSFACVVMVLFAICGQRSVTHVRSAGAFGPRIALNLDGEKSALQILQPATNRCLAA</sequence>
<accession>A0A1U6GRB5</accession>
<evidence type="ECO:0000256" key="1">
    <source>
        <dbReference type="SAM" id="Phobius"/>
    </source>
</evidence>
<keyword evidence="1" id="KW-0472">Membrane</keyword>
<protein>
    <submittedName>
        <fullName evidence="2">Uncharacterized protein</fullName>
    </submittedName>
</protein>
<name>A0A1U6GRB5_9SPHN</name>
<dbReference type="AlphaFoldDB" id="A0A1U6GRB5"/>
<gene>
    <name evidence="2" type="ORF">SAMN06295987_10160</name>
</gene>
<proteinExistence type="predicted"/>
<organism evidence="2 3">
    <name type="scientific">Novosphingobium mathurense</name>
    <dbReference type="NCBI Taxonomy" id="428990"/>
    <lineage>
        <taxon>Bacteria</taxon>
        <taxon>Pseudomonadati</taxon>
        <taxon>Pseudomonadota</taxon>
        <taxon>Alphaproteobacteria</taxon>
        <taxon>Sphingomonadales</taxon>
        <taxon>Sphingomonadaceae</taxon>
        <taxon>Novosphingobium</taxon>
    </lineage>
</organism>
<dbReference type="EMBL" id="FVZE01000001">
    <property type="protein sequence ID" value="SLJ86073.1"/>
    <property type="molecule type" value="Genomic_DNA"/>
</dbReference>
<keyword evidence="3" id="KW-1185">Reference proteome</keyword>
<keyword evidence="1" id="KW-0812">Transmembrane</keyword>
<evidence type="ECO:0000313" key="3">
    <source>
        <dbReference type="Proteomes" id="UP000190989"/>
    </source>
</evidence>
<feature type="transmembrane region" description="Helical" evidence="1">
    <location>
        <begin position="29"/>
        <end position="49"/>
    </location>
</feature>
<feature type="transmembrane region" description="Helical" evidence="1">
    <location>
        <begin position="61"/>
        <end position="80"/>
    </location>
</feature>
<dbReference type="STRING" id="428990.SAMN06295987_10160"/>